<evidence type="ECO:0000256" key="2">
    <source>
        <dbReference type="ARBA" id="ARBA00022898"/>
    </source>
</evidence>
<dbReference type="PANTHER" id="PTHR48078:SF11">
    <property type="entry name" value="THREONINE DEHYDRATASE, MITOCHONDRIAL"/>
    <property type="match status" value="1"/>
</dbReference>
<keyword evidence="6" id="KW-1185">Reference proteome</keyword>
<sequence>MSSKTLEFVMHFFFIQSSSSLLIPFHPSFVVFEFVRFLVQASWSLQHMARLPREQLDSGVICSSAGNHAQGVALAAKNLNCTAMIAMPVTTDEYILYYIFYPILKVGHHGCSYRGFIYDEAQAYAKKRAKEEGMSFVPPFDHPDVIMGQGIAGGGSLIAGIAAYVKRVAPKVKIIGVEPFDANAMALLLHHGQRKCWTRLAVSQMVWLGILELAGALSLADAEQEAVLTTVVPEDDEVSSVDGVVGTTDEYESQIRENAICLGVDFVYVSCLGWVDTCSIVFMDRCQDSTMDENIASTLNMLNKISTMSHVWRNVVW</sequence>
<feature type="domain" description="Tryptophan synthase beta chain-like PALP" evidence="4">
    <location>
        <begin position="47"/>
        <end position="151"/>
    </location>
</feature>
<reference evidence="6" key="2">
    <citation type="submission" date="2019-10" db="EMBL/GenBank/DDBJ databases">
        <title>A de novo genome assembly of a pear dwarfing rootstock.</title>
        <authorList>
            <person name="Wang F."/>
            <person name="Wang J."/>
            <person name="Li S."/>
            <person name="Zhang Y."/>
            <person name="Fang M."/>
            <person name="Ma L."/>
            <person name="Zhao Y."/>
            <person name="Jiang S."/>
        </authorList>
    </citation>
    <scope>NUCLEOTIDE SEQUENCE [LARGE SCALE GENOMIC DNA]</scope>
</reference>
<dbReference type="GO" id="GO:0006565">
    <property type="term" value="P:L-serine catabolic process"/>
    <property type="evidence" value="ECO:0007669"/>
    <property type="project" value="TreeGrafter"/>
</dbReference>
<keyword evidence="3" id="KW-0456">Lyase</keyword>
<protein>
    <submittedName>
        <fullName evidence="5">L-O-methylthreonine resistant 1</fullName>
    </submittedName>
</protein>
<dbReference type="EMBL" id="SMOL01000553">
    <property type="protein sequence ID" value="KAB2608538.1"/>
    <property type="molecule type" value="Genomic_DNA"/>
</dbReference>
<dbReference type="Gene3D" id="3.40.50.1100">
    <property type="match status" value="3"/>
</dbReference>
<keyword evidence="2" id="KW-0663">Pyridoxal phosphate</keyword>
<dbReference type="PANTHER" id="PTHR48078">
    <property type="entry name" value="THREONINE DEHYDRATASE, MITOCHONDRIAL-RELATED"/>
    <property type="match status" value="1"/>
</dbReference>
<evidence type="ECO:0000256" key="1">
    <source>
        <dbReference type="ARBA" id="ARBA00001933"/>
    </source>
</evidence>
<dbReference type="OrthoDB" id="4418812at2759"/>
<evidence type="ECO:0000313" key="5">
    <source>
        <dbReference type="EMBL" id="KAB2608538.1"/>
    </source>
</evidence>
<dbReference type="GO" id="GO:0009097">
    <property type="term" value="P:isoleucine biosynthetic process"/>
    <property type="evidence" value="ECO:0007669"/>
    <property type="project" value="TreeGrafter"/>
</dbReference>
<dbReference type="InterPro" id="IPR036052">
    <property type="entry name" value="TrpB-like_PALP_sf"/>
</dbReference>
<gene>
    <name evidence="5" type="ORF">D8674_011706</name>
</gene>
<dbReference type="InterPro" id="IPR050147">
    <property type="entry name" value="Ser/Thr_Dehydratase"/>
</dbReference>
<dbReference type="SUPFAM" id="SSF53686">
    <property type="entry name" value="Tryptophan synthase beta subunit-like PLP-dependent enzymes"/>
    <property type="match status" value="1"/>
</dbReference>
<accession>A0A5N5FZI1</accession>
<dbReference type="AlphaFoldDB" id="A0A5N5FZI1"/>
<dbReference type="GO" id="GO:0004794">
    <property type="term" value="F:threonine deaminase activity"/>
    <property type="evidence" value="ECO:0007669"/>
    <property type="project" value="TreeGrafter"/>
</dbReference>
<comment type="cofactor">
    <cofactor evidence="1">
        <name>pyridoxal 5'-phosphate</name>
        <dbReference type="ChEBI" id="CHEBI:597326"/>
    </cofactor>
</comment>
<evidence type="ECO:0000313" key="6">
    <source>
        <dbReference type="Proteomes" id="UP000327157"/>
    </source>
</evidence>
<comment type="caution">
    <text evidence="5">The sequence shown here is derived from an EMBL/GenBank/DDBJ whole genome shotgun (WGS) entry which is preliminary data.</text>
</comment>
<dbReference type="GO" id="GO:0006567">
    <property type="term" value="P:L-threonine catabolic process"/>
    <property type="evidence" value="ECO:0007669"/>
    <property type="project" value="TreeGrafter"/>
</dbReference>
<dbReference type="Pfam" id="PF00291">
    <property type="entry name" value="PALP"/>
    <property type="match status" value="1"/>
</dbReference>
<proteinExistence type="predicted"/>
<dbReference type="GO" id="GO:0003941">
    <property type="term" value="F:L-serine ammonia-lyase activity"/>
    <property type="evidence" value="ECO:0007669"/>
    <property type="project" value="TreeGrafter"/>
</dbReference>
<reference evidence="5 6" key="1">
    <citation type="submission" date="2019-09" db="EMBL/GenBank/DDBJ databases">
        <authorList>
            <person name="Ou C."/>
        </authorList>
    </citation>
    <scope>NUCLEOTIDE SEQUENCE [LARGE SCALE GENOMIC DNA]</scope>
    <source>
        <strain evidence="5">S2</strain>
        <tissue evidence="5">Leaf</tissue>
    </source>
</reference>
<reference evidence="5 6" key="3">
    <citation type="submission" date="2019-11" db="EMBL/GenBank/DDBJ databases">
        <title>A de novo genome assembly of a pear dwarfing rootstock.</title>
        <authorList>
            <person name="Wang F."/>
            <person name="Wang J."/>
            <person name="Li S."/>
            <person name="Zhang Y."/>
            <person name="Fang M."/>
            <person name="Ma L."/>
            <person name="Zhao Y."/>
            <person name="Jiang S."/>
        </authorList>
    </citation>
    <scope>NUCLEOTIDE SEQUENCE [LARGE SCALE GENOMIC DNA]</scope>
    <source>
        <strain evidence="5">S2</strain>
        <tissue evidence="5">Leaf</tissue>
    </source>
</reference>
<organism evidence="5 6">
    <name type="scientific">Pyrus ussuriensis x Pyrus communis</name>
    <dbReference type="NCBI Taxonomy" id="2448454"/>
    <lineage>
        <taxon>Eukaryota</taxon>
        <taxon>Viridiplantae</taxon>
        <taxon>Streptophyta</taxon>
        <taxon>Embryophyta</taxon>
        <taxon>Tracheophyta</taxon>
        <taxon>Spermatophyta</taxon>
        <taxon>Magnoliopsida</taxon>
        <taxon>eudicotyledons</taxon>
        <taxon>Gunneridae</taxon>
        <taxon>Pentapetalae</taxon>
        <taxon>rosids</taxon>
        <taxon>fabids</taxon>
        <taxon>Rosales</taxon>
        <taxon>Rosaceae</taxon>
        <taxon>Amygdaloideae</taxon>
        <taxon>Maleae</taxon>
        <taxon>Pyrus</taxon>
    </lineage>
</organism>
<dbReference type="InterPro" id="IPR001926">
    <property type="entry name" value="TrpB-like_PALP"/>
</dbReference>
<dbReference type="Proteomes" id="UP000327157">
    <property type="component" value="Chromosome 14"/>
</dbReference>
<evidence type="ECO:0000259" key="4">
    <source>
        <dbReference type="Pfam" id="PF00291"/>
    </source>
</evidence>
<name>A0A5N5FZI1_9ROSA</name>
<evidence type="ECO:0000256" key="3">
    <source>
        <dbReference type="ARBA" id="ARBA00023239"/>
    </source>
</evidence>